<dbReference type="Proteomes" id="UP000646548">
    <property type="component" value="Unassembled WGS sequence"/>
</dbReference>
<sequence>MVCTRQYTHTRRRRTNTSLSLQRGRERCWVFVLLLLVFNELESRKQPKSSDSSQRGCREAGNETLKLLSPAHALTGGGILNMQMCDPGVIYFFHLFFLQSLK</sequence>
<accession>A0A834CGG5</accession>
<comment type="caution">
    <text evidence="1">The sequence shown here is derived from an EMBL/GenBank/DDBJ whole genome shotgun (WGS) entry which is preliminary data.</text>
</comment>
<proteinExistence type="predicted"/>
<evidence type="ECO:0000313" key="1">
    <source>
        <dbReference type="EMBL" id="KAF6727073.1"/>
    </source>
</evidence>
<gene>
    <name evidence="1" type="ORF">FQA47_018060</name>
</gene>
<protein>
    <submittedName>
        <fullName evidence="1">Uncharacterized protein</fullName>
    </submittedName>
</protein>
<organism evidence="1 2">
    <name type="scientific">Oryzias melastigma</name>
    <name type="common">Marine medaka</name>
    <dbReference type="NCBI Taxonomy" id="30732"/>
    <lineage>
        <taxon>Eukaryota</taxon>
        <taxon>Metazoa</taxon>
        <taxon>Chordata</taxon>
        <taxon>Craniata</taxon>
        <taxon>Vertebrata</taxon>
        <taxon>Euteleostomi</taxon>
        <taxon>Actinopterygii</taxon>
        <taxon>Neopterygii</taxon>
        <taxon>Teleostei</taxon>
        <taxon>Neoteleostei</taxon>
        <taxon>Acanthomorphata</taxon>
        <taxon>Ovalentaria</taxon>
        <taxon>Atherinomorphae</taxon>
        <taxon>Beloniformes</taxon>
        <taxon>Adrianichthyidae</taxon>
        <taxon>Oryziinae</taxon>
        <taxon>Oryzias</taxon>
    </lineage>
</organism>
<dbReference type="AlphaFoldDB" id="A0A834CGG5"/>
<name>A0A834CGG5_ORYME</name>
<dbReference type="EMBL" id="WKFB01000313">
    <property type="protein sequence ID" value="KAF6727073.1"/>
    <property type="molecule type" value="Genomic_DNA"/>
</dbReference>
<reference evidence="1" key="1">
    <citation type="journal article" name="BMC Genomics">
        <title>Long-read sequencing and de novo genome assembly of marine medaka (Oryzias melastigma).</title>
        <authorList>
            <person name="Liang P."/>
            <person name="Saqib H.S.A."/>
            <person name="Ni X."/>
            <person name="Shen Y."/>
        </authorList>
    </citation>
    <scope>NUCLEOTIDE SEQUENCE</scope>
    <source>
        <strain evidence="1">Bigg-433</strain>
    </source>
</reference>
<evidence type="ECO:0000313" key="2">
    <source>
        <dbReference type="Proteomes" id="UP000646548"/>
    </source>
</evidence>